<dbReference type="AlphaFoldDB" id="A0A0E9VV70"/>
<accession>A0A0E9VV70</accession>
<evidence type="ECO:0000313" key="2">
    <source>
        <dbReference type="EMBL" id="JAH81937.1"/>
    </source>
</evidence>
<sequence length="22" mass="2368">MTEAGGRERWTAEGLFPTTLSG</sequence>
<reference evidence="2" key="1">
    <citation type="submission" date="2014-11" db="EMBL/GenBank/DDBJ databases">
        <authorList>
            <person name="Amaro Gonzalez C."/>
        </authorList>
    </citation>
    <scope>NUCLEOTIDE SEQUENCE</scope>
</reference>
<name>A0A0E9VV70_ANGAN</name>
<organism evidence="2">
    <name type="scientific">Anguilla anguilla</name>
    <name type="common">European freshwater eel</name>
    <name type="synonym">Muraena anguilla</name>
    <dbReference type="NCBI Taxonomy" id="7936"/>
    <lineage>
        <taxon>Eukaryota</taxon>
        <taxon>Metazoa</taxon>
        <taxon>Chordata</taxon>
        <taxon>Craniata</taxon>
        <taxon>Vertebrata</taxon>
        <taxon>Euteleostomi</taxon>
        <taxon>Actinopterygii</taxon>
        <taxon>Neopterygii</taxon>
        <taxon>Teleostei</taxon>
        <taxon>Anguilliformes</taxon>
        <taxon>Anguillidae</taxon>
        <taxon>Anguilla</taxon>
    </lineage>
</organism>
<reference evidence="2" key="2">
    <citation type="journal article" date="2015" name="Fish Shellfish Immunol.">
        <title>Early steps in the European eel (Anguilla anguilla)-Vibrio vulnificus interaction in the gills: Role of the RtxA13 toxin.</title>
        <authorList>
            <person name="Callol A."/>
            <person name="Pajuelo D."/>
            <person name="Ebbesson L."/>
            <person name="Teles M."/>
            <person name="MacKenzie S."/>
            <person name="Amaro C."/>
        </authorList>
    </citation>
    <scope>NUCLEOTIDE SEQUENCE</scope>
</reference>
<protein>
    <submittedName>
        <fullName evidence="2">Uncharacterized protein</fullName>
    </submittedName>
</protein>
<dbReference type="EMBL" id="GBXM01026640">
    <property type="protein sequence ID" value="JAH81937.1"/>
    <property type="molecule type" value="Transcribed_RNA"/>
</dbReference>
<evidence type="ECO:0000256" key="1">
    <source>
        <dbReference type="SAM" id="MobiDB-lite"/>
    </source>
</evidence>
<feature type="compositionally biased region" description="Basic and acidic residues" evidence="1">
    <location>
        <begin position="1"/>
        <end position="11"/>
    </location>
</feature>
<proteinExistence type="predicted"/>
<feature type="region of interest" description="Disordered" evidence="1">
    <location>
        <begin position="1"/>
        <end position="22"/>
    </location>
</feature>